<gene>
    <name evidence="2" type="ORF">SAMN05444414_10965</name>
</gene>
<proteinExistence type="predicted"/>
<protein>
    <recommendedName>
        <fullName evidence="4">Lipoprotein</fullName>
    </recommendedName>
</protein>
<organism evidence="2 3">
    <name type="scientific">Roseovarius marisflavi</name>
    <dbReference type="NCBI Taxonomy" id="1054996"/>
    <lineage>
        <taxon>Bacteria</taxon>
        <taxon>Pseudomonadati</taxon>
        <taxon>Pseudomonadota</taxon>
        <taxon>Alphaproteobacteria</taxon>
        <taxon>Rhodobacterales</taxon>
        <taxon>Roseobacteraceae</taxon>
        <taxon>Roseovarius</taxon>
    </lineage>
</organism>
<accession>A0A1M6Z9G8</accession>
<feature type="signal peptide" evidence="1">
    <location>
        <begin position="1"/>
        <end position="22"/>
    </location>
</feature>
<evidence type="ECO:0000256" key="1">
    <source>
        <dbReference type="SAM" id="SignalP"/>
    </source>
</evidence>
<feature type="chain" id="PRO_5012025611" description="Lipoprotein" evidence="1">
    <location>
        <begin position="23"/>
        <end position="155"/>
    </location>
</feature>
<dbReference type="AlphaFoldDB" id="A0A1M6Z9G8"/>
<evidence type="ECO:0000313" key="2">
    <source>
        <dbReference type="EMBL" id="SHL27045.1"/>
    </source>
</evidence>
<dbReference type="Proteomes" id="UP000184191">
    <property type="component" value="Unassembled WGS sequence"/>
</dbReference>
<keyword evidence="1" id="KW-0732">Signal</keyword>
<dbReference type="EMBL" id="FRBN01000009">
    <property type="protein sequence ID" value="SHL27045.1"/>
    <property type="molecule type" value="Genomic_DNA"/>
</dbReference>
<evidence type="ECO:0000313" key="3">
    <source>
        <dbReference type="Proteomes" id="UP000184191"/>
    </source>
</evidence>
<keyword evidence="3" id="KW-1185">Reference proteome</keyword>
<sequence length="155" mass="17393">MFQEMTFRRMCLAVLIAFSASACTDPYYSQELEEIGAKADLSSVSSVDLCDAASYFKYDAPSGEREKAKRLLAVVLERGDISRKDYNSALTGDVELGMTDLAATCAWGLPDEEEEYYISGGRKFTRWTYRYGEYGLDRDTLEFVNDRVVALHAGD</sequence>
<name>A0A1M6Z9G8_9RHOB</name>
<evidence type="ECO:0008006" key="4">
    <source>
        <dbReference type="Google" id="ProtNLM"/>
    </source>
</evidence>
<reference evidence="3" key="1">
    <citation type="submission" date="2016-11" db="EMBL/GenBank/DDBJ databases">
        <authorList>
            <person name="Varghese N."/>
            <person name="Submissions S."/>
        </authorList>
    </citation>
    <scope>NUCLEOTIDE SEQUENCE [LARGE SCALE GENOMIC DNA]</scope>
    <source>
        <strain evidence="3">DSM 29327</strain>
    </source>
</reference>
<dbReference type="OrthoDB" id="9794377at2"/>